<gene>
    <name evidence="7" type="ORF">RWE15_24820</name>
</gene>
<feature type="transmembrane region" description="Helical" evidence="5">
    <location>
        <begin position="256"/>
        <end position="274"/>
    </location>
</feature>
<proteinExistence type="predicted"/>
<dbReference type="Pfam" id="PF12698">
    <property type="entry name" value="ABC2_membrane_3"/>
    <property type="match status" value="1"/>
</dbReference>
<dbReference type="InterPro" id="IPR013525">
    <property type="entry name" value="ABC2_TM"/>
</dbReference>
<keyword evidence="4 5" id="KW-0472">Membrane</keyword>
<evidence type="ECO:0000256" key="2">
    <source>
        <dbReference type="ARBA" id="ARBA00022692"/>
    </source>
</evidence>
<evidence type="ECO:0000256" key="4">
    <source>
        <dbReference type="ARBA" id="ARBA00023136"/>
    </source>
</evidence>
<sequence length="279" mass="31910">MSGIQKKRTDSRLAKQLIDSVARHISTSQANILTIDQYAKKLGMPDKDRRKLMFAQFKEFLLYVIGKDQILSEEKITNQATAAPTQYFGITGWFILTTVWFLLVFQLLYKQSGAKMRQRMKLYGVSSLQQHISRMAVTLGVVTIVSMPILYGIAHYTNIELNFADYGRIILLMLLFGICLLEILAILENVIHSEKLALVLQYVIVFFLLVASGAIIPAIYFSLMLQRWLSYVFGSRALHWLQEITINQRLYADFSLLFWSAFAGALLMAISSAWKERMS</sequence>
<feature type="transmembrane region" description="Helical" evidence="5">
    <location>
        <begin position="166"/>
        <end position="187"/>
    </location>
</feature>
<evidence type="ECO:0000256" key="5">
    <source>
        <dbReference type="SAM" id="Phobius"/>
    </source>
</evidence>
<evidence type="ECO:0000313" key="7">
    <source>
        <dbReference type="EMBL" id="MDY0396922.1"/>
    </source>
</evidence>
<comment type="caution">
    <text evidence="7">The sequence shown here is derived from an EMBL/GenBank/DDBJ whole genome shotgun (WGS) entry which is preliminary data.</text>
</comment>
<comment type="subcellular location">
    <subcellularLocation>
        <location evidence="1">Membrane</location>
        <topology evidence="1">Multi-pass membrane protein</topology>
    </subcellularLocation>
</comment>
<feature type="transmembrane region" description="Helical" evidence="5">
    <location>
        <begin position="136"/>
        <end position="154"/>
    </location>
</feature>
<keyword evidence="2 5" id="KW-0812">Transmembrane</keyword>
<feature type="domain" description="ABC-2 type transporter transmembrane" evidence="6">
    <location>
        <begin position="77"/>
        <end position="252"/>
    </location>
</feature>
<feature type="transmembrane region" description="Helical" evidence="5">
    <location>
        <begin position="199"/>
        <end position="223"/>
    </location>
</feature>
<evidence type="ECO:0000259" key="6">
    <source>
        <dbReference type="Pfam" id="PF12698"/>
    </source>
</evidence>
<reference evidence="7 8" key="1">
    <citation type="submission" date="2023-10" db="EMBL/GenBank/DDBJ databases">
        <title>Virgibacillus halophilus 5B73C genome.</title>
        <authorList>
            <person name="Miliotis G."/>
            <person name="Sengupta P."/>
            <person name="Hameed A."/>
            <person name="Chuvochina M."/>
            <person name="Mcdonagh F."/>
            <person name="Simpson A.C."/>
            <person name="Singh N.K."/>
            <person name="Rekha P.D."/>
            <person name="Raman K."/>
            <person name="Hugenholtz P."/>
            <person name="Venkateswaran K."/>
        </authorList>
    </citation>
    <scope>NUCLEOTIDE SEQUENCE [LARGE SCALE GENOMIC DNA]</scope>
    <source>
        <strain evidence="7 8">5B73C</strain>
    </source>
</reference>
<dbReference type="Proteomes" id="UP001281447">
    <property type="component" value="Unassembled WGS sequence"/>
</dbReference>
<protein>
    <submittedName>
        <fullName evidence="7">ABC transporter permease</fullName>
    </submittedName>
</protein>
<keyword evidence="3 5" id="KW-1133">Transmembrane helix</keyword>
<keyword evidence="8" id="KW-1185">Reference proteome</keyword>
<accession>A0ABU5CEC0</accession>
<evidence type="ECO:0000256" key="3">
    <source>
        <dbReference type="ARBA" id="ARBA00022989"/>
    </source>
</evidence>
<evidence type="ECO:0000313" key="8">
    <source>
        <dbReference type="Proteomes" id="UP001281447"/>
    </source>
</evidence>
<feature type="transmembrane region" description="Helical" evidence="5">
    <location>
        <begin position="87"/>
        <end position="109"/>
    </location>
</feature>
<name>A0ABU5CEC0_9BACI</name>
<organism evidence="7 8">
    <name type="scientific">Tigheibacillus halophilus</name>
    <dbReference type="NCBI Taxonomy" id="361280"/>
    <lineage>
        <taxon>Bacteria</taxon>
        <taxon>Bacillati</taxon>
        <taxon>Bacillota</taxon>
        <taxon>Bacilli</taxon>
        <taxon>Bacillales</taxon>
        <taxon>Bacillaceae</taxon>
        <taxon>Tigheibacillus</taxon>
    </lineage>
</organism>
<dbReference type="EMBL" id="JAWDIP010000004">
    <property type="protein sequence ID" value="MDY0396922.1"/>
    <property type="molecule type" value="Genomic_DNA"/>
</dbReference>
<evidence type="ECO:0000256" key="1">
    <source>
        <dbReference type="ARBA" id="ARBA00004141"/>
    </source>
</evidence>